<dbReference type="SUPFAM" id="SSF50346">
    <property type="entry name" value="PRC-barrel domain"/>
    <property type="match status" value="1"/>
</dbReference>
<comment type="subunit">
    <text evidence="5">Binds ribosomal protein uS19.</text>
</comment>
<organism evidence="8 9">
    <name type="scientific">Deinococcus xinjiangensis</name>
    <dbReference type="NCBI Taxonomy" id="457454"/>
    <lineage>
        <taxon>Bacteria</taxon>
        <taxon>Thermotogati</taxon>
        <taxon>Deinococcota</taxon>
        <taxon>Deinococci</taxon>
        <taxon>Deinococcales</taxon>
        <taxon>Deinococcaceae</taxon>
        <taxon>Deinococcus</taxon>
    </lineage>
</organism>
<feature type="domain" description="RimM N-terminal" evidence="6">
    <location>
        <begin position="9"/>
        <end position="84"/>
    </location>
</feature>
<gene>
    <name evidence="5 8" type="primary">rimM</name>
    <name evidence="8" type="ORF">Dxin01_03284</name>
</gene>
<dbReference type="Gene3D" id="2.40.30.60">
    <property type="entry name" value="RimM"/>
    <property type="match status" value="1"/>
</dbReference>
<name>A0ABP9VGX0_9DEIO</name>
<keyword evidence="4 5" id="KW-0143">Chaperone</keyword>
<comment type="domain">
    <text evidence="5">The PRC barrel domain binds ribosomal protein uS19.</text>
</comment>
<dbReference type="NCBIfam" id="NF010403">
    <property type="entry name" value="PRK13829.1"/>
    <property type="match status" value="1"/>
</dbReference>
<dbReference type="PANTHER" id="PTHR33692">
    <property type="entry name" value="RIBOSOME MATURATION FACTOR RIMM"/>
    <property type="match status" value="1"/>
</dbReference>
<evidence type="ECO:0000256" key="4">
    <source>
        <dbReference type="ARBA" id="ARBA00023186"/>
    </source>
</evidence>
<dbReference type="InterPro" id="IPR027275">
    <property type="entry name" value="PRC-brl_dom"/>
</dbReference>
<dbReference type="HAMAP" id="MF_00014">
    <property type="entry name" value="Ribosome_mat_RimM"/>
    <property type="match status" value="1"/>
</dbReference>
<dbReference type="RefSeq" id="WP_353543497.1">
    <property type="nucleotide sequence ID" value="NZ_BAABRN010000053.1"/>
</dbReference>
<evidence type="ECO:0000313" key="8">
    <source>
        <dbReference type="EMBL" id="GAA5503525.1"/>
    </source>
</evidence>
<evidence type="ECO:0000259" key="6">
    <source>
        <dbReference type="Pfam" id="PF01782"/>
    </source>
</evidence>
<dbReference type="Pfam" id="PF01782">
    <property type="entry name" value="RimM"/>
    <property type="match status" value="1"/>
</dbReference>
<evidence type="ECO:0000259" key="7">
    <source>
        <dbReference type="Pfam" id="PF05239"/>
    </source>
</evidence>
<accession>A0ABP9VGX0</accession>
<dbReference type="InterPro" id="IPR036976">
    <property type="entry name" value="RimM_N_sf"/>
</dbReference>
<evidence type="ECO:0000256" key="2">
    <source>
        <dbReference type="ARBA" id="ARBA00022517"/>
    </source>
</evidence>
<dbReference type="PANTHER" id="PTHR33692:SF1">
    <property type="entry name" value="RIBOSOME MATURATION FACTOR RIMM"/>
    <property type="match status" value="1"/>
</dbReference>
<keyword evidence="9" id="KW-1185">Reference proteome</keyword>
<comment type="subcellular location">
    <subcellularLocation>
        <location evidence="5">Cytoplasm</location>
    </subcellularLocation>
</comment>
<comment type="similarity">
    <text evidence="5">Belongs to the RimM family.</text>
</comment>
<feature type="domain" description="PRC-barrel" evidence="7">
    <location>
        <begin position="94"/>
        <end position="130"/>
    </location>
</feature>
<reference evidence="8 9" key="1">
    <citation type="submission" date="2024-02" db="EMBL/GenBank/DDBJ databases">
        <title>Deinococcus xinjiangensis NBRC 107630.</title>
        <authorList>
            <person name="Ichikawa N."/>
            <person name="Katano-Makiyama Y."/>
            <person name="Hidaka K."/>
        </authorList>
    </citation>
    <scope>NUCLEOTIDE SEQUENCE [LARGE SCALE GENOMIC DNA]</scope>
    <source>
        <strain evidence="8 9">NBRC 107630</strain>
    </source>
</reference>
<evidence type="ECO:0000313" key="9">
    <source>
        <dbReference type="Proteomes" id="UP001458946"/>
    </source>
</evidence>
<dbReference type="InterPro" id="IPR011033">
    <property type="entry name" value="PRC_barrel-like_sf"/>
</dbReference>
<dbReference type="Proteomes" id="UP001458946">
    <property type="component" value="Unassembled WGS sequence"/>
</dbReference>
<protein>
    <recommendedName>
        <fullName evidence="5">Ribosome maturation factor RimM</fullName>
    </recommendedName>
</protein>
<comment type="caution">
    <text evidence="8">The sequence shown here is derived from an EMBL/GenBank/DDBJ whole genome shotgun (WGS) entry which is preliminary data.</text>
</comment>
<dbReference type="Pfam" id="PF05239">
    <property type="entry name" value="PRC"/>
    <property type="match status" value="1"/>
</dbReference>
<proteinExistence type="inferred from homology"/>
<dbReference type="Gene3D" id="2.30.30.240">
    <property type="entry name" value="PRC-barrel domain"/>
    <property type="match status" value="1"/>
</dbReference>
<keyword evidence="1 5" id="KW-0963">Cytoplasm</keyword>
<keyword evidence="2 5" id="KW-0690">Ribosome biogenesis</keyword>
<evidence type="ECO:0000256" key="1">
    <source>
        <dbReference type="ARBA" id="ARBA00022490"/>
    </source>
</evidence>
<evidence type="ECO:0000256" key="5">
    <source>
        <dbReference type="HAMAP-Rule" id="MF_00014"/>
    </source>
</evidence>
<dbReference type="EMBL" id="BAABRN010000053">
    <property type="protein sequence ID" value="GAA5503525.1"/>
    <property type="molecule type" value="Genomic_DNA"/>
</dbReference>
<sequence>MAPENTTRIGTLSAPHGVQGGIKLYVLGDLAQLRKLKRVYVEGRGWLGVSRTEQSPPAIVLHLAGVSSREGAEGLRGLNVYAADAELPPLESGSFYYHDLRGLRVVGPDGADLGEVTDVLDMGHQDLLVVGDHAAYLPLQAPYVVVKQAGQKPLRVELTEDAPEGLFDTEEAEEDALPNA</sequence>
<dbReference type="InterPro" id="IPR002676">
    <property type="entry name" value="RimM_N"/>
</dbReference>
<comment type="function">
    <text evidence="5">An accessory protein needed during the final step in the assembly of 30S ribosomal subunit, possibly for assembly of the head region. Essential for efficient processing of 16S rRNA. May be needed both before and after RbfA during the maturation of 16S rRNA. It has affinity for free ribosomal 30S subunits but not for 70S ribosomes.</text>
</comment>
<evidence type="ECO:0000256" key="3">
    <source>
        <dbReference type="ARBA" id="ARBA00022552"/>
    </source>
</evidence>
<dbReference type="NCBIfam" id="TIGR02273">
    <property type="entry name" value="16S_RimM"/>
    <property type="match status" value="1"/>
</dbReference>
<keyword evidence="3 5" id="KW-0698">rRNA processing</keyword>
<dbReference type="InterPro" id="IPR011961">
    <property type="entry name" value="RimM"/>
</dbReference>